<organism evidence="7 8">
    <name type="scientific">Roseibium polysiphoniae</name>
    <dbReference type="NCBI Taxonomy" id="2571221"/>
    <lineage>
        <taxon>Bacteria</taxon>
        <taxon>Pseudomonadati</taxon>
        <taxon>Pseudomonadota</taxon>
        <taxon>Alphaproteobacteria</taxon>
        <taxon>Hyphomicrobiales</taxon>
        <taxon>Stappiaceae</taxon>
        <taxon>Roseibium</taxon>
    </lineage>
</organism>
<evidence type="ECO:0000256" key="3">
    <source>
        <dbReference type="ARBA" id="ARBA00022741"/>
    </source>
</evidence>
<dbReference type="InterPro" id="IPR002173">
    <property type="entry name" value="Carboh/pur_kinase_PfkB_CS"/>
</dbReference>
<evidence type="ECO:0000256" key="1">
    <source>
        <dbReference type="ARBA" id="ARBA00010688"/>
    </source>
</evidence>
<dbReference type="PANTHER" id="PTHR43085">
    <property type="entry name" value="HEXOKINASE FAMILY MEMBER"/>
    <property type="match status" value="1"/>
</dbReference>
<comment type="similarity">
    <text evidence="1">Belongs to the carbohydrate kinase PfkB family.</text>
</comment>
<keyword evidence="2" id="KW-0808">Transferase</keyword>
<dbReference type="InterPro" id="IPR050306">
    <property type="entry name" value="PfkB_Carbo_kinase"/>
</dbReference>
<evidence type="ECO:0000256" key="5">
    <source>
        <dbReference type="ARBA" id="ARBA00022840"/>
    </source>
</evidence>
<dbReference type="EMBL" id="QTKU01000002">
    <property type="protein sequence ID" value="MBS8260743.1"/>
    <property type="molecule type" value="Genomic_DNA"/>
</dbReference>
<name>A0A944CD32_9HYPH</name>
<gene>
    <name evidence="7" type="ORF">DYI23_10975</name>
</gene>
<dbReference type="SUPFAM" id="SSF53613">
    <property type="entry name" value="Ribokinase-like"/>
    <property type="match status" value="1"/>
</dbReference>
<comment type="caution">
    <text evidence="7">The sequence shown here is derived from an EMBL/GenBank/DDBJ whole genome shotgun (WGS) entry which is preliminary data.</text>
</comment>
<evidence type="ECO:0000256" key="4">
    <source>
        <dbReference type="ARBA" id="ARBA00022777"/>
    </source>
</evidence>
<dbReference type="Proteomes" id="UP000705379">
    <property type="component" value="Unassembled WGS sequence"/>
</dbReference>
<evidence type="ECO:0000313" key="8">
    <source>
        <dbReference type="Proteomes" id="UP000705379"/>
    </source>
</evidence>
<reference evidence="7" key="2">
    <citation type="journal article" date="2021" name="Microorganisms">
        <title>Bacterial Dimethylsulfoniopropionate Biosynthesis in the East China Sea.</title>
        <authorList>
            <person name="Liu J."/>
            <person name="Zhang Y."/>
            <person name="Liu J."/>
            <person name="Zhong H."/>
            <person name="Williams B.T."/>
            <person name="Zheng Y."/>
            <person name="Curson A.R.J."/>
            <person name="Sun C."/>
            <person name="Sun H."/>
            <person name="Song D."/>
            <person name="Wagner Mackenzie B."/>
            <person name="Bermejo Martinez A."/>
            <person name="Todd J.D."/>
            <person name="Zhang X.H."/>
        </authorList>
    </citation>
    <scope>NUCLEOTIDE SEQUENCE</scope>
    <source>
        <strain evidence="7">AESS21</strain>
    </source>
</reference>
<keyword evidence="5" id="KW-0067">ATP-binding</keyword>
<keyword evidence="3" id="KW-0547">Nucleotide-binding</keyword>
<dbReference type="InterPro" id="IPR011611">
    <property type="entry name" value="PfkB_dom"/>
</dbReference>
<reference evidence="7" key="1">
    <citation type="submission" date="2018-08" db="EMBL/GenBank/DDBJ databases">
        <authorList>
            <person name="Jin W."/>
            <person name="Wang H."/>
            <person name="Yang Y."/>
            <person name="Li M."/>
            <person name="Liu J."/>
        </authorList>
    </citation>
    <scope>NUCLEOTIDE SEQUENCE</scope>
    <source>
        <strain evidence="7">AESS21</strain>
    </source>
</reference>
<dbReference type="GO" id="GO:0005524">
    <property type="term" value="F:ATP binding"/>
    <property type="evidence" value="ECO:0007669"/>
    <property type="project" value="UniProtKB-KW"/>
</dbReference>
<feature type="domain" description="Carbohydrate kinase PfkB" evidence="6">
    <location>
        <begin position="2"/>
        <end position="303"/>
    </location>
</feature>
<evidence type="ECO:0000313" key="7">
    <source>
        <dbReference type="EMBL" id="MBS8260743.1"/>
    </source>
</evidence>
<dbReference type="InterPro" id="IPR029056">
    <property type="entry name" value="Ribokinase-like"/>
</dbReference>
<evidence type="ECO:0000256" key="2">
    <source>
        <dbReference type="ARBA" id="ARBA00022679"/>
    </source>
</evidence>
<dbReference type="CDD" id="cd01167">
    <property type="entry name" value="bac_FRK"/>
    <property type="match status" value="1"/>
</dbReference>
<dbReference type="PROSITE" id="PS00584">
    <property type="entry name" value="PFKB_KINASES_2"/>
    <property type="match status" value="1"/>
</dbReference>
<evidence type="ECO:0000259" key="6">
    <source>
        <dbReference type="Pfam" id="PF00294"/>
    </source>
</evidence>
<accession>A0A944CD32</accession>
<sequence length="310" mass="32248">MILCCGEALIDMIPEKSVSGQMAFVPHPGGAVFNTAIALGRLGVKTGMLTGLSTDLFGVQLEGALTASGVDAGPSIRSDLPTTLAFVQLNKGQATYTFYDENSAGRMLVPSDIPALDSAVEALFFGGISLAVEPCADVYADLLVGQSGQKVVMIDPNIRPGFIRDDARYRQRLDRMLRSADIVKVSDEDLDWILPGPQSLREKAQAILDLGASVLLVTRGMKGAVGFTASGLEVSAPGLSVKVADTVGAGDTFNAGVLAILQESGTLQRGTIAKVSEDTLTKALALGTQAAAITVSRAGANPPRRDELSA</sequence>
<dbReference type="GO" id="GO:0016301">
    <property type="term" value="F:kinase activity"/>
    <property type="evidence" value="ECO:0007669"/>
    <property type="project" value="UniProtKB-KW"/>
</dbReference>
<dbReference type="Pfam" id="PF00294">
    <property type="entry name" value="PfkB"/>
    <property type="match status" value="1"/>
</dbReference>
<dbReference type="RefSeq" id="WP_213216224.1">
    <property type="nucleotide sequence ID" value="NZ_QTKU01000002.1"/>
</dbReference>
<protein>
    <submittedName>
        <fullName evidence="7">Carbohydrate kinase</fullName>
    </submittedName>
</protein>
<proteinExistence type="inferred from homology"/>
<dbReference type="AlphaFoldDB" id="A0A944CD32"/>
<dbReference type="Gene3D" id="3.40.1190.20">
    <property type="match status" value="1"/>
</dbReference>
<dbReference type="PANTHER" id="PTHR43085:SF1">
    <property type="entry name" value="PSEUDOURIDINE KINASE-RELATED"/>
    <property type="match status" value="1"/>
</dbReference>
<keyword evidence="4 7" id="KW-0418">Kinase</keyword>